<proteinExistence type="predicted"/>
<dbReference type="Proteomes" id="UP000294829">
    <property type="component" value="Unassembled WGS sequence"/>
</dbReference>
<evidence type="ECO:0000256" key="1">
    <source>
        <dbReference type="SAM" id="MobiDB-lite"/>
    </source>
</evidence>
<sequence>MDAAETKISSEPLGTRTPRIRSSSPRQIYGENMKAIKQVENLLHQKPRTEAESKSGLKYLYELSEKEKQTRRLHTSFANWISNASAGFNYAVTLTYPESFEVKYRKRAEQMAGRFRDSYNRKFGYGSNEERKQAFDLTKAAPMVVINDGDGKNIRFHHHLALVKPAGMADADFQVNVDKCWQDCLRGAKGITDVQPMATDGWNAYLARKLEVGNQEAFDVFSSNIY</sequence>
<accession>A0A4R5W618</accession>
<reference evidence="2 3" key="1">
    <citation type="submission" date="2019-03" db="EMBL/GenBank/DDBJ databases">
        <title>Sapientia aquatica gen. nov., sp. nov., isolated from a crater lake.</title>
        <authorList>
            <person name="Felfoldi T."/>
            <person name="Szabo A."/>
            <person name="Toth E."/>
            <person name="Schumann P."/>
            <person name="Keki Z."/>
            <person name="Marialigeti K."/>
            <person name="Mathe I."/>
        </authorList>
    </citation>
    <scope>NUCLEOTIDE SEQUENCE [LARGE SCALE GENOMIC DNA]</scope>
    <source>
        <strain evidence="2 3">SA-152</strain>
    </source>
</reference>
<gene>
    <name evidence="2" type="ORF">E2I14_03030</name>
</gene>
<dbReference type="AlphaFoldDB" id="A0A4R5W618"/>
<name>A0A4R5W618_9BURK</name>
<protein>
    <submittedName>
        <fullName evidence="2">Uncharacterized protein</fullName>
    </submittedName>
</protein>
<evidence type="ECO:0000313" key="3">
    <source>
        <dbReference type="Proteomes" id="UP000294829"/>
    </source>
</evidence>
<feature type="region of interest" description="Disordered" evidence="1">
    <location>
        <begin position="1"/>
        <end position="25"/>
    </location>
</feature>
<keyword evidence="3" id="KW-1185">Reference proteome</keyword>
<comment type="caution">
    <text evidence="2">The sequence shown here is derived from an EMBL/GenBank/DDBJ whole genome shotgun (WGS) entry which is preliminary data.</text>
</comment>
<evidence type="ECO:0000313" key="2">
    <source>
        <dbReference type="EMBL" id="TDK68529.1"/>
    </source>
</evidence>
<organism evidence="2 3">
    <name type="scientific">Sapientia aquatica</name>
    <dbReference type="NCBI Taxonomy" id="1549640"/>
    <lineage>
        <taxon>Bacteria</taxon>
        <taxon>Pseudomonadati</taxon>
        <taxon>Pseudomonadota</taxon>
        <taxon>Betaproteobacteria</taxon>
        <taxon>Burkholderiales</taxon>
        <taxon>Oxalobacteraceae</taxon>
        <taxon>Sapientia</taxon>
    </lineage>
</organism>
<dbReference type="EMBL" id="SMYL01000001">
    <property type="protein sequence ID" value="TDK68529.1"/>
    <property type="molecule type" value="Genomic_DNA"/>
</dbReference>
<dbReference type="OrthoDB" id="8780731at2"/>
<feature type="compositionally biased region" description="Low complexity" evidence="1">
    <location>
        <begin position="15"/>
        <end position="25"/>
    </location>
</feature>
<dbReference type="RefSeq" id="WP_133325269.1">
    <property type="nucleotide sequence ID" value="NZ_SMYL01000001.1"/>
</dbReference>